<accession>A0ACC3DNW9</accession>
<proteinExistence type="predicted"/>
<name>A0ACC3DNW9_9PEZI</name>
<reference evidence="1" key="1">
    <citation type="submission" date="2024-09" db="EMBL/GenBank/DDBJ databases">
        <title>Black Yeasts Isolated from many extreme environments.</title>
        <authorList>
            <person name="Coleine C."/>
            <person name="Stajich J.E."/>
            <person name="Selbmann L."/>
        </authorList>
    </citation>
    <scope>NUCLEOTIDE SEQUENCE</scope>
    <source>
        <strain evidence="1">CCFEE 5737</strain>
    </source>
</reference>
<keyword evidence="2" id="KW-1185">Reference proteome</keyword>
<evidence type="ECO:0000313" key="1">
    <source>
        <dbReference type="EMBL" id="KAK3078395.1"/>
    </source>
</evidence>
<evidence type="ECO:0000313" key="2">
    <source>
        <dbReference type="Proteomes" id="UP001186974"/>
    </source>
</evidence>
<dbReference type="EMBL" id="JAWDJW010001930">
    <property type="protein sequence ID" value="KAK3078395.1"/>
    <property type="molecule type" value="Genomic_DNA"/>
</dbReference>
<feature type="non-terminal residue" evidence="1">
    <location>
        <position position="1"/>
    </location>
</feature>
<dbReference type="Proteomes" id="UP001186974">
    <property type="component" value="Unassembled WGS sequence"/>
</dbReference>
<sequence>NHTVFKRPRLRTMESVRMEAVWDEVWRREEVLGRETLGSTVVEGLGDVAAARELLPVGWALDLEGRLVSFGAGQ</sequence>
<gene>
    <name evidence="1" type="ORF">LTS18_007613</name>
</gene>
<comment type="caution">
    <text evidence="1">The sequence shown here is derived from an EMBL/GenBank/DDBJ whole genome shotgun (WGS) entry which is preliminary data.</text>
</comment>
<protein>
    <submittedName>
        <fullName evidence="1">Uncharacterized protein</fullName>
    </submittedName>
</protein>
<organism evidence="1 2">
    <name type="scientific">Coniosporium uncinatum</name>
    <dbReference type="NCBI Taxonomy" id="93489"/>
    <lineage>
        <taxon>Eukaryota</taxon>
        <taxon>Fungi</taxon>
        <taxon>Dikarya</taxon>
        <taxon>Ascomycota</taxon>
        <taxon>Pezizomycotina</taxon>
        <taxon>Dothideomycetes</taxon>
        <taxon>Dothideomycetes incertae sedis</taxon>
        <taxon>Coniosporium</taxon>
    </lineage>
</organism>